<feature type="region of interest" description="Disordered" evidence="1">
    <location>
        <begin position="36"/>
        <end position="56"/>
    </location>
</feature>
<sequence length="199" mass="22132">MVTVCARCQHRISVFTKKRKCSSCYRRVCKECHTKDSTSRSTLPRSFTSPHLSPSSEAQLVRHGSMPTLILCPFGCKDDSIEGPMQPETIAEASPTSSEEPRERFSSSFDQEPPENDLELKHDYVPEQINPNKAIAVDTVRGFVVGVLVCMLWALIAGNVVHKEYSTTGVGAMSIFGVIVYYSQSKAAIVFNAFKHKRD</sequence>
<keyword evidence="2" id="KW-0812">Transmembrane</keyword>
<comment type="caution">
    <text evidence="3">The sequence shown here is derived from an EMBL/GenBank/DDBJ whole genome shotgun (WGS) entry which is preliminary data.</text>
</comment>
<feature type="transmembrane region" description="Helical" evidence="2">
    <location>
        <begin position="142"/>
        <end position="161"/>
    </location>
</feature>
<name>A0A1W0A4R2_9STRA</name>
<dbReference type="OrthoDB" id="78454at2759"/>
<feature type="compositionally biased region" description="Polar residues" evidence="1">
    <location>
        <begin position="39"/>
        <end position="56"/>
    </location>
</feature>
<keyword evidence="2" id="KW-0472">Membrane</keyword>
<gene>
    <name evidence="3" type="ORF">THRCLA_20683</name>
</gene>
<evidence type="ECO:0000313" key="3">
    <source>
        <dbReference type="EMBL" id="OQS05235.1"/>
    </source>
</evidence>
<dbReference type="SUPFAM" id="SSF57903">
    <property type="entry name" value="FYVE/PHD zinc finger"/>
    <property type="match status" value="1"/>
</dbReference>
<keyword evidence="2" id="KW-1133">Transmembrane helix</keyword>
<protein>
    <submittedName>
        <fullName evidence="3">Uncharacterized protein</fullName>
    </submittedName>
</protein>
<keyword evidence="4" id="KW-1185">Reference proteome</keyword>
<dbReference type="Proteomes" id="UP000243217">
    <property type="component" value="Unassembled WGS sequence"/>
</dbReference>
<evidence type="ECO:0000256" key="1">
    <source>
        <dbReference type="SAM" id="MobiDB-lite"/>
    </source>
</evidence>
<dbReference type="AlphaFoldDB" id="A0A1W0A4R2"/>
<feature type="transmembrane region" description="Helical" evidence="2">
    <location>
        <begin position="173"/>
        <end position="194"/>
    </location>
</feature>
<accession>A0A1W0A4R2</accession>
<dbReference type="CDD" id="cd00065">
    <property type="entry name" value="FYVE_like_SF"/>
    <property type="match status" value="1"/>
</dbReference>
<dbReference type="InterPro" id="IPR011011">
    <property type="entry name" value="Znf_FYVE_PHD"/>
</dbReference>
<dbReference type="EMBL" id="JNBS01000482">
    <property type="protein sequence ID" value="OQS05235.1"/>
    <property type="molecule type" value="Genomic_DNA"/>
</dbReference>
<proteinExistence type="predicted"/>
<evidence type="ECO:0000313" key="4">
    <source>
        <dbReference type="Proteomes" id="UP000243217"/>
    </source>
</evidence>
<evidence type="ECO:0000256" key="2">
    <source>
        <dbReference type="SAM" id="Phobius"/>
    </source>
</evidence>
<organism evidence="3 4">
    <name type="scientific">Thraustotheca clavata</name>
    <dbReference type="NCBI Taxonomy" id="74557"/>
    <lineage>
        <taxon>Eukaryota</taxon>
        <taxon>Sar</taxon>
        <taxon>Stramenopiles</taxon>
        <taxon>Oomycota</taxon>
        <taxon>Saprolegniomycetes</taxon>
        <taxon>Saprolegniales</taxon>
        <taxon>Achlyaceae</taxon>
        <taxon>Thraustotheca</taxon>
    </lineage>
</organism>
<reference evidence="3 4" key="1">
    <citation type="journal article" date="2014" name="Genome Biol. Evol.">
        <title>The secreted proteins of Achlya hypogyna and Thraustotheca clavata identify the ancestral oomycete secretome and reveal gene acquisitions by horizontal gene transfer.</title>
        <authorList>
            <person name="Misner I."/>
            <person name="Blouin N."/>
            <person name="Leonard G."/>
            <person name="Richards T.A."/>
            <person name="Lane C.E."/>
        </authorList>
    </citation>
    <scope>NUCLEOTIDE SEQUENCE [LARGE SCALE GENOMIC DNA]</scope>
    <source>
        <strain evidence="3 4">ATCC 34112</strain>
    </source>
</reference>
<feature type="region of interest" description="Disordered" evidence="1">
    <location>
        <begin position="90"/>
        <end position="117"/>
    </location>
</feature>